<dbReference type="Proteomes" id="UP000663853">
    <property type="component" value="Unassembled WGS sequence"/>
</dbReference>
<dbReference type="Gene3D" id="2.110.10.10">
    <property type="entry name" value="Hemopexin-like domain"/>
    <property type="match status" value="1"/>
</dbReference>
<reference evidence="1" key="1">
    <citation type="submission" date="2021-01" db="EMBL/GenBank/DDBJ databases">
        <authorList>
            <person name="Kaushik A."/>
        </authorList>
    </citation>
    <scope>NUCLEOTIDE SEQUENCE</scope>
    <source>
        <strain evidence="1">AG6-10EEA</strain>
    </source>
</reference>
<name>A0A8H3BJG4_9AGAM</name>
<comment type="caution">
    <text evidence="1">The sequence shown here is derived from an EMBL/GenBank/DDBJ whole genome shotgun (WGS) entry which is preliminary data.</text>
</comment>
<evidence type="ECO:0000313" key="1">
    <source>
        <dbReference type="EMBL" id="CAE6457641.1"/>
    </source>
</evidence>
<dbReference type="AlphaFoldDB" id="A0A8H3BJG4"/>
<evidence type="ECO:0000313" key="2">
    <source>
        <dbReference type="Proteomes" id="UP000663853"/>
    </source>
</evidence>
<accession>A0A8H3BJG4</accession>
<sequence>MRDPPPTTSSRLHFTKTLDILVKMAGVAATNITGTNQSYFFQGDKYVKIKWTPGKTDDTIAYGPTEFVKEWASLKEAGFYQATKSSGVYTEGKNDDELLDGPKPVSVGWSATKFESFDIIFGRPGSENAYCFSGDKYVQIKINVGGCDELVSDQRDIADFWQSLVKAGFY</sequence>
<protein>
    <submittedName>
        <fullName evidence="1">Uncharacterized protein</fullName>
    </submittedName>
</protein>
<organism evidence="1 2">
    <name type="scientific">Rhizoctonia solani</name>
    <dbReference type="NCBI Taxonomy" id="456999"/>
    <lineage>
        <taxon>Eukaryota</taxon>
        <taxon>Fungi</taxon>
        <taxon>Dikarya</taxon>
        <taxon>Basidiomycota</taxon>
        <taxon>Agaricomycotina</taxon>
        <taxon>Agaricomycetes</taxon>
        <taxon>Cantharellales</taxon>
        <taxon>Ceratobasidiaceae</taxon>
        <taxon>Rhizoctonia</taxon>
    </lineage>
</organism>
<proteinExistence type="predicted"/>
<gene>
    <name evidence="1" type="ORF">RDB_LOCUS57738</name>
</gene>
<dbReference type="InterPro" id="IPR036375">
    <property type="entry name" value="Hemopexin-like_dom_sf"/>
</dbReference>
<dbReference type="EMBL" id="CAJMXA010001310">
    <property type="protein sequence ID" value="CAE6457641.1"/>
    <property type="molecule type" value="Genomic_DNA"/>
</dbReference>